<sequence length="61" mass="7173">MPRHPIIIMVRSRGRVCLLIHPPQVMEMIRIHRLLLDVVPENFLIPAQKAVTENRKQKLIL</sequence>
<dbReference type="EMBL" id="CP011120">
    <property type="protein sequence ID" value="ANA14810.1"/>
    <property type="molecule type" value="Genomic_DNA"/>
</dbReference>
<gene>
    <name evidence="1" type="ORF">WG31_13175</name>
</gene>
<evidence type="ECO:0000313" key="1">
    <source>
        <dbReference type="EMBL" id="ANA14810.1"/>
    </source>
</evidence>
<protein>
    <submittedName>
        <fullName evidence="1">Uncharacterized protein</fullName>
    </submittedName>
</protein>
<evidence type="ECO:0000313" key="2">
    <source>
        <dbReference type="Proteomes" id="UP000076595"/>
    </source>
</evidence>
<keyword evidence="2" id="KW-1185">Reference proteome</keyword>
<dbReference type="Proteomes" id="UP000076595">
    <property type="component" value="Chromosome"/>
</dbReference>
<proteinExistence type="predicted"/>
<reference evidence="1 2" key="1">
    <citation type="submission" date="2015-03" db="EMBL/GenBank/DDBJ databases">
        <title>Genome study of Acetobacter sp. SLV-7.</title>
        <authorList>
            <person name="Cho G.Y."/>
            <person name="Jeon C.O."/>
        </authorList>
    </citation>
    <scope>NUCLEOTIDE SEQUENCE [LARGE SCALE GENOMIC DNA]</scope>
    <source>
        <strain evidence="1 2">SLV-7</strain>
    </source>
</reference>
<accession>A0ABM6AM81</accession>
<name>A0ABM6AM81_9PROT</name>
<organism evidence="1 2">
    <name type="scientific">Acetobacter oryzifermentans</name>
    <dbReference type="NCBI Taxonomy" id="1633874"/>
    <lineage>
        <taxon>Bacteria</taxon>
        <taxon>Pseudomonadati</taxon>
        <taxon>Pseudomonadota</taxon>
        <taxon>Alphaproteobacteria</taxon>
        <taxon>Acetobacterales</taxon>
        <taxon>Acetobacteraceae</taxon>
        <taxon>Acetobacter</taxon>
    </lineage>
</organism>